<dbReference type="KEGG" id="pbp:STSP1_02035"/>
<feature type="domain" description="GLUG" evidence="2">
    <location>
        <begin position="585"/>
        <end position="608"/>
    </location>
</feature>
<feature type="domain" description="GLUG" evidence="2">
    <location>
        <begin position="553"/>
        <end position="578"/>
    </location>
</feature>
<dbReference type="Pfam" id="PF07581">
    <property type="entry name" value="Glug"/>
    <property type="match status" value="7"/>
</dbReference>
<feature type="domain" description="GLUG" evidence="2">
    <location>
        <begin position="166"/>
        <end position="191"/>
    </location>
</feature>
<organism evidence="3 4">
    <name type="scientific">Sedimentisphaera salicampi</name>
    <dbReference type="NCBI Taxonomy" id="1941349"/>
    <lineage>
        <taxon>Bacteria</taxon>
        <taxon>Pseudomonadati</taxon>
        <taxon>Planctomycetota</taxon>
        <taxon>Phycisphaerae</taxon>
        <taxon>Sedimentisphaerales</taxon>
        <taxon>Sedimentisphaeraceae</taxon>
        <taxon>Sedimentisphaera</taxon>
    </lineage>
</organism>
<proteinExistence type="predicted"/>
<name>A0A1W6LPB4_9BACT</name>
<keyword evidence="4" id="KW-1185">Reference proteome</keyword>
<evidence type="ECO:0000313" key="3">
    <source>
        <dbReference type="EMBL" id="ARN57614.1"/>
    </source>
</evidence>
<accession>A0A1W6LPB4</accession>
<dbReference type="STRING" id="1941349.STSP1_02035"/>
<feature type="domain" description="GLUG" evidence="2">
    <location>
        <begin position="468"/>
        <end position="491"/>
    </location>
</feature>
<dbReference type="EMBL" id="CP021023">
    <property type="protein sequence ID" value="ARN57614.1"/>
    <property type="molecule type" value="Genomic_DNA"/>
</dbReference>
<feature type="domain" description="GLUG" evidence="2">
    <location>
        <begin position="140"/>
        <end position="165"/>
    </location>
</feature>
<dbReference type="RefSeq" id="WP_085756243.1">
    <property type="nucleotide sequence ID" value="NZ_CP021023.1"/>
</dbReference>
<feature type="chain" id="PRO_5012213253" description="GLUG domain-containing protein" evidence="1">
    <location>
        <begin position="23"/>
        <end position="865"/>
    </location>
</feature>
<keyword evidence="1" id="KW-0732">Signal</keyword>
<dbReference type="Proteomes" id="UP000193334">
    <property type="component" value="Chromosome"/>
</dbReference>
<evidence type="ECO:0000256" key="1">
    <source>
        <dbReference type="SAM" id="SignalP"/>
    </source>
</evidence>
<gene>
    <name evidence="3" type="ORF">STSP1_02035</name>
</gene>
<feature type="signal peptide" evidence="1">
    <location>
        <begin position="1"/>
        <end position="22"/>
    </location>
</feature>
<dbReference type="AlphaFoldDB" id="A0A1W6LPB4"/>
<feature type="domain" description="GLUG" evidence="2">
    <location>
        <begin position="196"/>
        <end position="218"/>
    </location>
</feature>
<protein>
    <recommendedName>
        <fullName evidence="2">GLUG domain-containing protein</fullName>
    </recommendedName>
</protein>
<evidence type="ECO:0000259" key="2">
    <source>
        <dbReference type="Pfam" id="PF07581"/>
    </source>
</evidence>
<sequence length="865" mass="90311" precursor="true">MCTLRVSLLAAIAAAGIAFGFAAGDGTVNNPYQISTPDHLEAVNNDLSAHYVLTNDIDLSGRTYERAVIAPDTDYSDAGFNGTSFSCSFDGAGYKILNLTIDTLDVTENYPGYLGLFGKIDGQVVNFGIENALITGGDDSGHLGGLCAMNSGGAIENCYATGSVSGGSHLGGVCGYNGGTITNCYSTGSVSGDYKLGGLCGYNYEGTIENCYATGSVSGGDSLGGLCGWNSNGTIENCYATGSVSGEDDADNLGGLCGYNGNGTILNSFWDRDASGMITSDGGKPKSIDKMKTMTTFIGWNDGSWTIDEGNDHPRLAWENAQGSVITTGLPTKTYSGEGTEEKPFEISDSQDLVCLSNRLPDWDKHFVLTNDIDMQGINYYPITTFSGSFDGSGFKISNLQIKSENIGLRSYLGLFGEIYGGEVRNIEIQSANIIGDENSRYIGALCGRKEGGLIKNCYANSNISGKYRLGSLCGYNSSGTITNCYAKGSVLGKTYLGGICGLNHSGTIDSCYAKSNLSGGENSSSLGGLCGKNSGTISNSYTTGFVLGGDYSNGLGGLCGRNYDGTISNCYAIGSVSGGDDSDYLGGLCGFNNDGTIMNCYATGSVSGDHYVGGLCAKNYGTIMNSFWDKEASGMNPSAGGTGLTTAEMQAQSTFTDAGWDFAGEAANGEEDIWFMPAGSYPLLNGVTDLKDGIEIAQLAVADRRRVGRSEFEYDITLKLVNGGGDISSGQISLAATPANIEIAAGGSLGLGALAGGQAGFSTGELTLRIDRSVRTDESRLTWQAELSRGPGPASMEVVTCSFEPELFGEAGLGWPELMELAESWLGEGIADVNFDGEVNYIDLAIIGDGLDMEDFENFADEIF</sequence>
<dbReference type="Gene3D" id="2.160.20.110">
    <property type="match status" value="2"/>
</dbReference>
<dbReference type="InterPro" id="IPR011493">
    <property type="entry name" value="GLUG"/>
</dbReference>
<evidence type="ECO:0000313" key="4">
    <source>
        <dbReference type="Proteomes" id="UP000193334"/>
    </source>
</evidence>
<reference evidence="4" key="1">
    <citation type="submission" date="2017-04" db="EMBL/GenBank/DDBJ databases">
        <title>Comparative genomics and description of representatives of a novel lineage of planctomycetes thriving in anoxic sediments.</title>
        <authorList>
            <person name="Spring S."/>
            <person name="Bunk B."/>
            <person name="Sproer C."/>
        </authorList>
    </citation>
    <scope>NUCLEOTIDE SEQUENCE [LARGE SCALE GENOMIC DNA]</scope>
    <source>
        <strain evidence="4">ST-PulAB-D4</strain>
    </source>
</reference>
<feature type="domain" description="GLUG" evidence="2">
    <location>
        <begin position="221"/>
        <end position="245"/>
    </location>
</feature>